<dbReference type="KEGG" id="ccro:CMC5_069200"/>
<name>A0A0K1EQ04_CHOCO</name>
<keyword evidence="1" id="KW-0812">Transmembrane</keyword>
<sequence length="849" mass="88239">MSTHSSRLRRSLRRLGLLTQGALFLALPACTEAPDIEVLGTDGEAVTVFPGTVAVSGEVALATATPGPAAGFQDRPAIAWNGAHYLLVWQDDRRGTTDVWAARLNADGSFIDPTGKLLIENAAAPAIATDGTDFLVTFGRSTGNPYGMTVGAARVSAAGALLSEVLIPGAEADLERPARVAFDGTNYVVVWTGGSAHYARVSQQGAVVGAGNTVLRQAFQVDVAFDGTNTLIVTAGFDGVQGYRLDPQGNLLGGTHLDLALPTSGNHSFDGVGVACTGGVCTVAWTSFRSEFIPPWTFNYELQLAAKRVSSAGVILDAQPVTLWSGGLFDHGDPFDVSVGIDGQDAVIVADFWYSGVYGYPGPSTVMTARLSAQGLPVGSTNILASPNAGHGIHSAIAANGPNALVVWSDRADNFGFWQNNDIKGVFLDANGPVGAPIKVQSASAQRHPSVAFDGENFVVAWSDGRNGHQGRSFDIYATRVSPSAQVLDPQGVLLTASTFFNDYGPAQFDQQPRVAFDGEKAVVGYLNCNGSELEYVCVTAASRLSRAGVALDATPLNPQMAHYLWPERANSPPLISGDGEVLIVEPLALATAHIDQSGQVTSDFDIDEGWSYLGSGNDVTTSASSGSEHLYLHVTHGGQVQGIRLALDGTPLDGGARFTITPPGSQAASVAATYDGEDYVVVWLDRAGPAPRILTSRVTTTGTIVDTTPVVIAEHAGCNDVGLNVQGAVHSGSRTLVAWKACGPNGADLFGAALDGDLSVAPFTLTTDGFDDEAPALAAAGQHILATYSSHRLDAPLGAERVYARLLADVPPISVSCSMQGGVPAGSTAPLVGLGLLALLGVKRRRAR</sequence>
<proteinExistence type="predicted"/>
<keyword evidence="1" id="KW-0472">Membrane</keyword>
<evidence type="ECO:0000313" key="4">
    <source>
        <dbReference type="Proteomes" id="UP000067626"/>
    </source>
</evidence>
<dbReference type="AlphaFoldDB" id="A0A0K1EQ04"/>
<evidence type="ECO:0000313" key="3">
    <source>
        <dbReference type="EMBL" id="AKT42693.1"/>
    </source>
</evidence>
<keyword evidence="2" id="KW-0732">Signal</keyword>
<dbReference type="STRING" id="52.CMC5_069200"/>
<organism evidence="3 4">
    <name type="scientific">Chondromyces crocatus</name>
    <dbReference type="NCBI Taxonomy" id="52"/>
    <lineage>
        <taxon>Bacteria</taxon>
        <taxon>Pseudomonadati</taxon>
        <taxon>Myxococcota</taxon>
        <taxon>Polyangia</taxon>
        <taxon>Polyangiales</taxon>
        <taxon>Polyangiaceae</taxon>
        <taxon>Chondromyces</taxon>
    </lineage>
</organism>
<dbReference type="OrthoDB" id="5481789at2"/>
<feature type="chain" id="PRO_5005459789" evidence="2">
    <location>
        <begin position="32"/>
        <end position="849"/>
    </location>
</feature>
<evidence type="ECO:0000256" key="2">
    <source>
        <dbReference type="SAM" id="SignalP"/>
    </source>
</evidence>
<dbReference type="RefSeq" id="WP_050434278.1">
    <property type="nucleotide sequence ID" value="NZ_CP012159.1"/>
</dbReference>
<evidence type="ECO:0000256" key="1">
    <source>
        <dbReference type="SAM" id="Phobius"/>
    </source>
</evidence>
<gene>
    <name evidence="3" type="ORF">CMC5_069200</name>
</gene>
<reference evidence="3 4" key="1">
    <citation type="submission" date="2015-07" db="EMBL/GenBank/DDBJ databases">
        <title>Genome analysis of myxobacterium Chondromyces crocatus Cm c5 reveals a high potential for natural compound synthesis and the genetic basis for the loss of fruiting body formation.</title>
        <authorList>
            <person name="Zaburannyi N."/>
            <person name="Bunk B."/>
            <person name="Maier J."/>
            <person name="Overmann J."/>
            <person name="Mueller R."/>
        </authorList>
    </citation>
    <scope>NUCLEOTIDE SEQUENCE [LARGE SCALE GENOMIC DNA]</scope>
    <source>
        <strain evidence="3 4">Cm c5</strain>
    </source>
</reference>
<dbReference type="Proteomes" id="UP000067626">
    <property type="component" value="Chromosome"/>
</dbReference>
<protein>
    <submittedName>
        <fullName evidence="3">Uncharacterized protein</fullName>
    </submittedName>
</protein>
<keyword evidence="4" id="KW-1185">Reference proteome</keyword>
<feature type="transmembrane region" description="Helical" evidence="1">
    <location>
        <begin position="822"/>
        <end position="843"/>
    </location>
</feature>
<feature type="signal peptide" evidence="2">
    <location>
        <begin position="1"/>
        <end position="31"/>
    </location>
</feature>
<keyword evidence="1" id="KW-1133">Transmembrane helix</keyword>
<dbReference type="EMBL" id="CP012159">
    <property type="protein sequence ID" value="AKT42693.1"/>
    <property type="molecule type" value="Genomic_DNA"/>
</dbReference>
<accession>A0A0K1EQ04</accession>